<dbReference type="Gene3D" id="3.10.310.30">
    <property type="match status" value="1"/>
</dbReference>
<proteinExistence type="inferred from homology"/>
<evidence type="ECO:0000256" key="5">
    <source>
        <dbReference type="ARBA" id="ARBA00022839"/>
    </source>
</evidence>
<feature type="domain" description="DDH" evidence="6">
    <location>
        <begin position="74"/>
        <end position="229"/>
    </location>
</feature>
<protein>
    <recommendedName>
        <fullName evidence="2">Single-stranded-DNA-specific exonuclease RecJ</fullName>
    </recommendedName>
</protein>
<comment type="caution">
    <text evidence="9">The sequence shown here is derived from an EMBL/GenBank/DDBJ whole genome shotgun (WGS) entry which is preliminary data.</text>
</comment>
<evidence type="ECO:0000259" key="7">
    <source>
        <dbReference type="Pfam" id="PF02272"/>
    </source>
</evidence>
<dbReference type="InterPro" id="IPR038763">
    <property type="entry name" value="DHH_sf"/>
</dbReference>
<dbReference type="PANTHER" id="PTHR30255">
    <property type="entry name" value="SINGLE-STRANDED-DNA-SPECIFIC EXONUCLEASE RECJ"/>
    <property type="match status" value="1"/>
</dbReference>
<comment type="similarity">
    <text evidence="1">Belongs to the RecJ family.</text>
</comment>
<keyword evidence="4" id="KW-0378">Hydrolase</keyword>
<dbReference type="NCBIfam" id="TIGR00644">
    <property type="entry name" value="recJ"/>
    <property type="match status" value="1"/>
</dbReference>
<dbReference type="InterPro" id="IPR004610">
    <property type="entry name" value="RecJ"/>
</dbReference>
<evidence type="ECO:0000313" key="9">
    <source>
        <dbReference type="EMBL" id="MEQ3353132.1"/>
    </source>
</evidence>
<evidence type="ECO:0000259" key="8">
    <source>
        <dbReference type="Pfam" id="PF17768"/>
    </source>
</evidence>
<evidence type="ECO:0000256" key="3">
    <source>
        <dbReference type="ARBA" id="ARBA00022722"/>
    </source>
</evidence>
<evidence type="ECO:0000259" key="6">
    <source>
        <dbReference type="Pfam" id="PF01368"/>
    </source>
</evidence>
<dbReference type="PANTHER" id="PTHR30255:SF2">
    <property type="entry name" value="SINGLE-STRANDED-DNA-SPECIFIC EXONUCLEASE RECJ"/>
    <property type="match status" value="1"/>
</dbReference>
<dbReference type="GO" id="GO:0004527">
    <property type="term" value="F:exonuclease activity"/>
    <property type="evidence" value="ECO:0007669"/>
    <property type="project" value="UniProtKB-KW"/>
</dbReference>
<dbReference type="InterPro" id="IPR003156">
    <property type="entry name" value="DHHA1_dom"/>
</dbReference>
<reference evidence="9 10" key="1">
    <citation type="submission" date="2024-04" db="EMBL/GenBank/DDBJ databases">
        <title>Human intestinal bacterial collection.</title>
        <authorList>
            <person name="Pauvert C."/>
            <person name="Hitch T.C.A."/>
            <person name="Clavel T."/>
        </authorList>
    </citation>
    <scope>NUCLEOTIDE SEQUENCE [LARGE SCALE GENOMIC DNA]</scope>
    <source>
        <strain evidence="9 10">CLA-SR-H026</strain>
    </source>
</reference>
<evidence type="ECO:0000256" key="2">
    <source>
        <dbReference type="ARBA" id="ARBA00019841"/>
    </source>
</evidence>
<evidence type="ECO:0000256" key="4">
    <source>
        <dbReference type="ARBA" id="ARBA00022801"/>
    </source>
</evidence>
<evidence type="ECO:0000256" key="1">
    <source>
        <dbReference type="ARBA" id="ARBA00005915"/>
    </source>
</evidence>
<dbReference type="Pfam" id="PF01368">
    <property type="entry name" value="DHH"/>
    <property type="match status" value="1"/>
</dbReference>
<dbReference type="InterPro" id="IPR041122">
    <property type="entry name" value="RecJ_OB"/>
</dbReference>
<sequence length="571" mass="63963">MKYWSIKNEQPKESIDFRALGLQEWEFRILVNRGVDTKEKIQNYLHPSMDHIHSPIALKDMVKAGNLVQSVKGKIRIIGDYDCDGVMSTTILMKGLRGLGYDVDYRLPHRREDGYGMKPYMAEEAARDGVEAIITCDNGIAQFEAIQKAKALGLKVIVIDHHQLVRREGEEVLPDADAIINPHQEACSYPFKGLCGGALAYYFINYLYTISGNIETMDKDLIGFAALATVCDVMELIGENRDLVTCGLEQLNRSQNIGLNALRDAAGIKGDIDAYHLGFILGPTINAAGRLDTAADGVELFLTEDEDFAKKTAAYLRELNRKRQDLTTEGLARLEKQLASPKERVQPIYILKDETIDESIAGIIAGRIKGKYHRPCIVLTSGKDGLKGSGRSIDAYNMVEQIRKSEKYLSSFGGHAMACGLSLRKDQFIAFKLDAIEKSDLDPRDLIPRVRLDTIMQLDKVSAETVERLNRLKPFGNGNPKPLFGATGVYVSQYRILGKNRNVIKLELFYNQARYDGILFMPADEFLAFANEAKAPDGSLCIDMAYVPTIDTFNNRNTLQFQIEDLRRSKR</sequence>
<accession>A0ABV1J5N5</accession>
<gene>
    <name evidence="9" type="primary">recJ</name>
    <name evidence="9" type="ORF">AAA081_02280</name>
</gene>
<dbReference type="RefSeq" id="WP_148472932.1">
    <property type="nucleotide sequence ID" value="NZ_JAOQJD010000005.1"/>
</dbReference>
<evidence type="ECO:0000313" key="10">
    <source>
        <dbReference type="Proteomes" id="UP001481872"/>
    </source>
</evidence>
<keyword evidence="10" id="KW-1185">Reference proteome</keyword>
<dbReference type="EMBL" id="JBBNPS010000004">
    <property type="protein sequence ID" value="MEQ3353132.1"/>
    <property type="molecule type" value="Genomic_DNA"/>
</dbReference>
<organism evidence="9 10">
    <name type="scientific">Aedoeadaptatus acetigenes</name>
    <dbReference type="NCBI Taxonomy" id="2981723"/>
    <lineage>
        <taxon>Bacteria</taxon>
        <taxon>Bacillati</taxon>
        <taxon>Bacillota</taxon>
        <taxon>Tissierellia</taxon>
        <taxon>Tissierellales</taxon>
        <taxon>Peptoniphilaceae</taxon>
        <taxon>Aedoeadaptatus</taxon>
    </lineage>
</organism>
<dbReference type="Gene3D" id="3.90.1640.30">
    <property type="match status" value="1"/>
</dbReference>
<keyword evidence="5 9" id="KW-0269">Exonuclease</keyword>
<dbReference type="Pfam" id="PF17768">
    <property type="entry name" value="RecJ_OB"/>
    <property type="match status" value="1"/>
</dbReference>
<dbReference type="Pfam" id="PF02272">
    <property type="entry name" value="DHHA1"/>
    <property type="match status" value="1"/>
</dbReference>
<dbReference type="Proteomes" id="UP001481872">
    <property type="component" value="Unassembled WGS sequence"/>
</dbReference>
<feature type="domain" description="DHHA1" evidence="7">
    <location>
        <begin position="352"/>
        <end position="431"/>
    </location>
</feature>
<name>A0ABV1J5N5_9FIRM</name>
<dbReference type="InterPro" id="IPR051673">
    <property type="entry name" value="SSDNA_exonuclease_RecJ"/>
</dbReference>
<keyword evidence="3" id="KW-0540">Nuclease</keyword>
<feature type="domain" description="RecJ OB" evidence="8">
    <location>
        <begin position="453"/>
        <end position="565"/>
    </location>
</feature>
<dbReference type="InterPro" id="IPR001667">
    <property type="entry name" value="DDH_dom"/>
</dbReference>
<dbReference type="SUPFAM" id="SSF64182">
    <property type="entry name" value="DHH phosphoesterases"/>
    <property type="match status" value="1"/>
</dbReference>